<dbReference type="PANTHER" id="PTHR30055:SF148">
    <property type="entry name" value="TETR-FAMILY TRANSCRIPTIONAL REGULATOR"/>
    <property type="match status" value="1"/>
</dbReference>
<dbReference type="GO" id="GO:0000976">
    <property type="term" value="F:transcription cis-regulatory region binding"/>
    <property type="evidence" value="ECO:0007669"/>
    <property type="project" value="TreeGrafter"/>
</dbReference>
<dbReference type="Pfam" id="PF16859">
    <property type="entry name" value="TetR_C_11"/>
    <property type="match status" value="1"/>
</dbReference>
<organism evidence="6 7">
    <name type="scientific">Deinococcus hopiensis KR-140</name>
    <dbReference type="NCBI Taxonomy" id="695939"/>
    <lineage>
        <taxon>Bacteria</taxon>
        <taxon>Thermotogati</taxon>
        <taxon>Deinococcota</taxon>
        <taxon>Deinococci</taxon>
        <taxon>Deinococcales</taxon>
        <taxon>Deinococcaceae</taxon>
        <taxon>Deinococcus</taxon>
    </lineage>
</organism>
<evidence type="ECO:0000256" key="1">
    <source>
        <dbReference type="ARBA" id="ARBA00023015"/>
    </source>
</evidence>
<dbReference type="GO" id="GO:0003700">
    <property type="term" value="F:DNA-binding transcription factor activity"/>
    <property type="evidence" value="ECO:0007669"/>
    <property type="project" value="TreeGrafter"/>
</dbReference>
<reference evidence="6 7" key="1">
    <citation type="submission" date="2017-04" db="EMBL/GenBank/DDBJ databases">
        <authorList>
            <person name="Afonso C.L."/>
            <person name="Miller P.J."/>
            <person name="Scott M.A."/>
            <person name="Spackman E."/>
            <person name="Goraichik I."/>
            <person name="Dimitrov K.M."/>
            <person name="Suarez D.L."/>
            <person name="Swayne D.E."/>
        </authorList>
    </citation>
    <scope>NUCLEOTIDE SEQUENCE [LARGE SCALE GENOMIC DNA]</scope>
    <source>
        <strain evidence="6 7">KR-140</strain>
    </source>
</reference>
<dbReference type="InterPro" id="IPR050109">
    <property type="entry name" value="HTH-type_TetR-like_transc_reg"/>
</dbReference>
<dbReference type="InterPro" id="IPR011075">
    <property type="entry name" value="TetR_C"/>
</dbReference>
<feature type="DNA-binding region" description="H-T-H motif" evidence="4">
    <location>
        <begin position="40"/>
        <end position="59"/>
    </location>
</feature>
<gene>
    <name evidence="6" type="ORF">SAMN00790413_06237</name>
</gene>
<dbReference type="STRING" id="695939.SAMN00790413_06237"/>
<evidence type="ECO:0000256" key="2">
    <source>
        <dbReference type="ARBA" id="ARBA00023125"/>
    </source>
</evidence>
<dbReference type="Gene3D" id="1.10.357.10">
    <property type="entry name" value="Tetracycline Repressor, domain 2"/>
    <property type="match status" value="1"/>
</dbReference>
<protein>
    <submittedName>
        <fullName evidence="6">Transcriptional regulator, TetR family</fullName>
    </submittedName>
</protein>
<dbReference type="Proteomes" id="UP000192582">
    <property type="component" value="Unassembled WGS sequence"/>
</dbReference>
<evidence type="ECO:0000256" key="4">
    <source>
        <dbReference type="PROSITE-ProRule" id="PRU00335"/>
    </source>
</evidence>
<dbReference type="InterPro" id="IPR009057">
    <property type="entry name" value="Homeodomain-like_sf"/>
</dbReference>
<dbReference type="PANTHER" id="PTHR30055">
    <property type="entry name" value="HTH-TYPE TRANSCRIPTIONAL REGULATOR RUTR"/>
    <property type="match status" value="1"/>
</dbReference>
<dbReference type="Pfam" id="PF00440">
    <property type="entry name" value="TetR_N"/>
    <property type="match status" value="1"/>
</dbReference>
<evidence type="ECO:0000313" key="7">
    <source>
        <dbReference type="Proteomes" id="UP000192582"/>
    </source>
</evidence>
<dbReference type="PROSITE" id="PS50977">
    <property type="entry name" value="HTH_TETR_2"/>
    <property type="match status" value="1"/>
</dbReference>
<dbReference type="Gene3D" id="1.10.10.60">
    <property type="entry name" value="Homeodomain-like"/>
    <property type="match status" value="1"/>
</dbReference>
<sequence length="200" mass="22474">MLGYIASKMPPGRPFNSAHTAAARTAAIDLLEEQGYAAITMEAVAERTGISKQALYRRWKHKRHLVVDAFAEKADLLPDLPDTGTLQGDLQAFLRATFSMLRGTCGMTNRVLFTEALQDPEFLLEFRERHLIRRRRQVSALLQRAADRGECDLPADDTLVDLVLGPVWYRLLLQNAPLDEATADKFAKYFCHLVCSVEPT</sequence>
<dbReference type="SUPFAM" id="SSF48498">
    <property type="entry name" value="Tetracyclin repressor-like, C-terminal domain"/>
    <property type="match status" value="1"/>
</dbReference>
<keyword evidence="3" id="KW-0804">Transcription</keyword>
<dbReference type="InterPro" id="IPR036271">
    <property type="entry name" value="Tet_transcr_reg_TetR-rel_C_sf"/>
</dbReference>
<keyword evidence="1" id="KW-0805">Transcription regulation</keyword>
<evidence type="ECO:0000313" key="6">
    <source>
        <dbReference type="EMBL" id="SMB96950.1"/>
    </source>
</evidence>
<evidence type="ECO:0000256" key="3">
    <source>
        <dbReference type="ARBA" id="ARBA00023163"/>
    </source>
</evidence>
<dbReference type="AlphaFoldDB" id="A0A1W1VUQ2"/>
<proteinExistence type="predicted"/>
<keyword evidence="7" id="KW-1185">Reference proteome</keyword>
<evidence type="ECO:0000259" key="5">
    <source>
        <dbReference type="PROSITE" id="PS50977"/>
    </source>
</evidence>
<keyword evidence="2 4" id="KW-0238">DNA-binding</keyword>
<accession>A0A1W1VUQ2</accession>
<dbReference type="EMBL" id="FWWU01000010">
    <property type="protein sequence ID" value="SMB96950.1"/>
    <property type="molecule type" value="Genomic_DNA"/>
</dbReference>
<feature type="domain" description="HTH tetR-type" evidence="5">
    <location>
        <begin position="17"/>
        <end position="77"/>
    </location>
</feature>
<dbReference type="InterPro" id="IPR001647">
    <property type="entry name" value="HTH_TetR"/>
</dbReference>
<name>A0A1W1VUQ2_9DEIO</name>
<dbReference type="PRINTS" id="PR00455">
    <property type="entry name" value="HTHTETR"/>
</dbReference>
<dbReference type="SUPFAM" id="SSF46689">
    <property type="entry name" value="Homeodomain-like"/>
    <property type="match status" value="1"/>
</dbReference>